<dbReference type="EMBL" id="JBBPBN010000062">
    <property type="protein sequence ID" value="KAK8986829.1"/>
    <property type="molecule type" value="Genomic_DNA"/>
</dbReference>
<feature type="region of interest" description="Disordered" evidence="1">
    <location>
        <begin position="1"/>
        <end position="45"/>
    </location>
</feature>
<dbReference type="Proteomes" id="UP001396334">
    <property type="component" value="Unassembled WGS sequence"/>
</dbReference>
<evidence type="ECO:0000313" key="3">
    <source>
        <dbReference type="Proteomes" id="UP001396334"/>
    </source>
</evidence>
<evidence type="ECO:0000256" key="1">
    <source>
        <dbReference type="SAM" id="MobiDB-lite"/>
    </source>
</evidence>
<feature type="compositionally biased region" description="Basic and acidic residues" evidence="1">
    <location>
        <begin position="1"/>
        <end position="22"/>
    </location>
</feature>
<keyword evidence="3" id="KW-1185">Reference proteome</keyword>
<organism evidence="2 3">
    <name type="scientific">Hibiscus sabdariffa</name>
    <name type="common">roselle</name>
    <dbReference type="NCBI Taxonomy" id="183260"/>
    <lineage>
        <taxon>Eukaryota</taxon>
        <taxon>Viridiplantae</taxon>
        <taxon>Streptophyta</taxon>
        <taxon>Embryophyta</taxon>
        <taxon>Tracheophyta</taxon>
        <taxon>Spermatophyta</taxon>
        <taxon>Magnoliopsida</taxon>
        <taxon>eudicotyledons</taxon>
        <taxon>Gunneridae</taxon>
        <taxon>Pentapetalae</taxon>
        <taxon>rosids</taxon>
        <taxon>malvids</taxon>
        <taxon>Malvales</taxon>
        <taxon>Malvaceae</taxon>
        <taxon>Malvoideae</taxon>
        <taxon>Hibiscus</taxon>
    </lineage>
</organism>
<gene>
    <name evidence="2" type="ORF">V6N11_037755</name>
</gene>
<name>A0ABR2PEK0_9ROSI</name>
<proteinExistence type="predicted"/>
<evidence type="ECO:0000313" key="2">
    <source>
        <dbReference type="EMBL" id="KAK8986829.1"/>
    </source>
</evidence>
<comment type="caution">
    <text evidence="2">The sequence shown here is derived from an EMBL/GenBank/DDBJ whole genome shotgun (WGS) entry which is preliminary data.</text>
</comment>
<sequence>MKVAEKENDENKSSRKQKRDESSWGQSKKANYRKESSMTYTPAPRSNFISRPQSVIKSYVWLPQGNARESQKGFFLVNSVRTDIEVNFGFNPTYAMLVAGKTISSGIVLTVLRKLQLDLLQTRVSLCLFGLKDLNKLILETEEEVEEVIQMLLLDQSLELQLVITTFVVESVQMILQVLLNLI</sequence>
<reference evidence="2 3" key="1">
    <citation type="journal article" date="2024" name="G3 (Bethesda)">
        <title>Genome assembly of Hibiscus sabdariffa L. provides insights into metabolisms of medicinal natural products.</title>
        <authorList>
            <person name="Kim T."/>
        </authorList>
    </citation>
    <scope>NUCLEOTIDE SEQUENCE [LARGE SCALE GENOMIC DNA]</scope>
    <source>
        <strain evidence="2">TK-2024</strain>
        <tissue evidence="2">Old leaves</tissue>
    </source>
</reference>
<protein>
    <submittedName>
        <fullName evidence="2">Uncharacterized protein</fullName>
    </submittedName>
</protein>
<accession>A0ABR2PEK0</accession>